<evidence type="ECO:0000313" key="3">
    <source>
        <dbReference type="Proteomes" id="UP001168821"/>
    </source>
</evidence>
<keyword evidence="3" id="KW-1185">Reference proteome</keyword>
<proteinExistence type="predicted"/>
<organism evidence="2 3">
    <name type="scientific">Zophobas morio</name>
    <dbReference type="NCBI Taxonomy" id="2755281"/>
    <lineage>
        <taxon>Eukaryota</taxon>
        <taxon>Metazoa</taxon>
        <taxon>Ecdysozoa</taxon>
        <taxon>Arthropoda</taxon>
        <taxon>Hexapoda</taxon>
        <taxon>Insecta</taxon>
        <taxon>Pterygota</taxon>
        <taxon>Neoptera</taxon>
        <taxon>Endopterygota</taxon>
        <taxon>Coleoptera</taxon>
        <taxon>Polyphaga</taxon>
        <taxon>Cucujiformia</taxon>
        <taxon>Tenebrionidae</taxon>
        <taxon>Zophobas</taxon>
    </lineage>
</organism>
<sequence length="146" mass="16692">MVRCFSPVGQCIPPMIIFPCKNMKAELMNGTPPGSTYACHSSGWIQNESFVDWLRHFIQHVKPTEDDPVLLVLDGHYSHTRNLEVITIARENFVHIVCLPPHSTHAAVRCCIHESLYYAQEIINWLRQNPGRVVTVHQIVHIPTNM</sequence>
<dbReference type="GO" id="GO:0003676">
    <property type="term" value="F:nucleic acid binding"/>
    <property type="evidence" value="ECO:0007669"/>
    <property type="project" value="InterPro"/>
</dbReference>
<gene>
    <name evidence="2" type="ORF">Zmor_006048</name>
</gene>
<name>A0AA38IT19_9CUCU</name>
<dbReference type="AlphaFoldDB" id="A0AA38IT19"/>
<dbReference type="Pfam" id="PF03184">
    <property type="entry name" value="DDE_1"/>
    <property type="match status" value="1"/>
</dbReference>
<dbReference type="InterPro" id="IPR004875">
    <property type="entry name" value="DDE_SF_endonuclease_dom"/>
</dbReference>
<feature type="domain" description="Ig-like" evidence="1">
    <location>
        <begin position="13"/>
        <end position="109"/>
    </location>
</feature>
<reference evidence="2" key="1">
    <citation type="journal article" date="2023" name="G3 (Bethesda)">
        <title>Whole genome assemblies of Zophobas morio and Tenebrio molitor.</title>
        <authorList>
            <person name="Kaur S."/>
            <person name="Stinson S.A."/>
            <person name="diCenzo G.C."/>
        </authorList>
    </citation>
    <scope>NUCLEOTIDE SEQUENCE</scope>
    <source>
        <strain evidence="2">QUZm001</strain>
    </source>
</reference>
<evidence type="ECO:0000259" key="1">
    <source>
        <dbReference type="PROSITE" id="PS50835"/>
    </source>
</evidence>
<dbReference type="EMBL" id="JALNTZ010000002">
    <property type="protein sequence ID" value="KAJ3661660.1"/>
    <property type="molecule type" value="Genomic_DNA"/>
</dbReference>
<evidence type="ECO:0000313" key="2">
    <source>
        <dbReference type="EMBL" id="KAJ3661660.1"/>
    </source>
</evidence>
<accession>A0AA38IT19</accession>
<comment type="caution">
    <text evidence="2">The sequence shown here is derived from an EMBL/GenBank/DDBJ whole genome shotgun (WGS) entry which is preliminary data.</text>
</comment>
<dbReference type="InterPro" id="IPR007110">
    <property type="entry name" value="Ig-like_dom"/>
</dbReference>
<dbReference type="PROSITE" id="PS50835">
    <property type="entry name" value="IG_LIKE"/>
    <property type="match status" value="1"/>
</dbReference>
<dbReference type="Proteomes" id="UP001168821">
    <property type="component" value="Unassembled WGS sequence"/>
</dbReference>
<protein>
    <recommendedName>
        <fullName evidence="1">Ig-like domain-containing protein</fullName>
    </recommendedName>
</protein>